<proteinExistence type="predicted"/>
<gene>
    <name evidence="2" type="ORF">OTI717_LOCUS37244</name>
    <name evidence="1" type="ORF">RFH988_LOCUS38024</name>
</gene>
<reference evidence="1" key="1">
    <citation type="submission" date="2021-02" db="EMBL/GenBank/DDBJ databases">
        <authorList>
            <person name="Nowell W R."/>
        </authorList>
    </citation>
    <scope>NUCLEOTIDE SEQUENCE</scope>
</reference>
<dbReference type="EMBL" id="CAJNOO010008440">
    <property type="protein sequence ID" value="CAF1481939.1"/>
    <property type="molecule type" value="Genomic_DNA"/>
</dbReference>
<organism evidence="1 3">
    <name type="scientific">Rotaria sordida</name>
    <dbReference type="NCBI Taxonomy" id="392033"/>
    <lineage>
        <taxon>Eukaryota</taxon>
        <taxon>Metazoa</taxon>
        <taxon>Spiralia</taxon>
        <taxon>Gnathifera</taxon>
        <taxon>Rotifera</taxon>
        <taxon>Eurotatoria</taxon>
        <taxon>Bdelloidea</taxon>
        <taxon>Philodinida</taxon>
        <taxon>Philodinidae</taxon>
        <taxon>Rotaria</taxon>
    </lineage>
</organism>
<dbReference type="AlphaFoldDB" id="A0A815RX27"/>
<sequence length="129" mass="15209">MKHVIITKQDELYELKKQFRHICQITTCLSINIKLSSWISKLILLEETRKYLLSNKIIVDYLVIAISSKSSICPPSIHHLIIERRLDDERERLILARQYPNVKYLELLLPLEESSFLRCLNNLFSLGNK</sequence>
<dbReference type="EMBL" id="CAJOAX010017287">
    <property type="protein sequence ID" value="CAF4171932.1"/>
    <property type="molecule type" value="Genomic_DNA"/>
</dbReference>
<protein>
    <submittedName>
        <fullName evidence="1">Uncharacterized protein</fullName>
    </submittedName>
</protein>
<accession>A0A815RX27</accession>
<comment type="caution">
    <text evidence="1">The sequence shown here is derived from an EMBL/GenBank/DDBJ whole genome shotgun (WGS) entry which is preliminary data.</text>
</comment>
<evidence type="ECO:0000313" key="2">
    <source>
        <dbReference type="EMBL" id="CAF4171932.1"/>
    </source>
</evidence>
<evidence type="ECO:0000313" key="3">
    <source>
        <dbReference type="Proteomes" id="UP000663882"/>
    </source>
</evidence>
<evidence type="ECO:0000313" key="1">
    <source>
        <dbReference type="EMBL" id="CAF1481939.1"/>
    </source>
</evidence>
<name>A0A815RX27_9BILA</name>
<dbReference type="Proteomes" id="UP000663823">
    <property type="component" value="Unassembled WGS sequence"/>
</dbReference>
<dbReference type="Proteomes" id="UP000663882">
    <property type="component" value="Unassembled WGS sequence"/>
</dbReference>